<dbReference type="InterPro" id="IPR015887">
    <property type="entry name" value="DNA_glyclase_Znf_dom_DNA_BS"/>
</dbReference>
<feature type="active site" description="Proton donor" evidence="15">
    <location>
        <position position="3"/>
    </location>
</feature>
<dbReference type="SUPFAM" id="SSF57716">
    <property type="entry name" value="Glucocorticoid receptor-like (DNA-binding domain)"/>
    <property type="match status" value="1"/>
</dbReference>
<comment type="catalytic activity">
    <reaction evidence="1 15">
        <text>Hydrolysis of DNA containing ring-opened 7-methylguanine residues, releasing 2,6-diamino-4-hydroxy-5-(N-methyl)formamidopyrimidine.</text>
        <dbReference type="EC" id="3.2.2.23"/>
    </reaction>
</comment>
<dbReference type="Proteomes" id="UP000515570">
    <property type="component" value="Chromosome"/>
</dbReference>
<dbReference type="InterPro" id="IPR000214">
    <property type="entry name" value="Znf_DNA_glyclase/AP_lyase"/>
</dbReference>
<feature type="active site" description="Proton donor; for beta-elimination activity" evidence="15">
    <location>
        <position position="61"/>
    </location>
</feature>
<evidence type="ECO:0000256" key="1">
    <source>
        <dbReference type="ARBA" id="ARBA00001668"/>
    </source>
</evidence>
<dbReference type="PROSITE" id="PS51066">
    <property type="entry name" value="ZF_FPG_2"/>
    <property type="match status" value="1"/>
</dbReference>
<evidence type="ECO:0000256" key="2">
    <source>
        <dbReference type="ARBA" id="ARBA00009409"/>
    </source>
</evidence>
<dbReference type="PANTHER" id="PTHR22993:SF9">
    <property type="entry name" value="FORMAMIDOPYRIMIDINE-DNA GLYCOSYLASE"/>
    <property type="match status" value="1"/>
</dbReference>
<dbReference type="NCBIfam" id="TIGR00577">
    <property type="entry name" value="fpg"/>
    <property type="match status" value="1"/>
</dbReference>
<dbReference type="SMART" id="SM00898">
    <property type="entry name" value="Fapy_DNA_glyco"/>
    <property type="match status" value="1"/>
</dbReference>
<keyword evidence="7 15" id="KW-0378">Hydrolase</keyword>
<keyword evidence="9 15" id="KW-0238">DNA-binding</keyword>
<dbReference type="NCBIfam" id="NF002211">
    <property type="entry name" value="PRK01103.1"/>
    <property type="match status" value="1"/>
</dbReference>
<evidence type="ECO:0000256" key="11">
    <source>
        <dbReference type="ARBA" id="ARBA00023239"/>
    </source>
</evidence>
<dbReference type="CDD" id="cd08966">
    <property type="entry name" value="EcFpg-like_N"/>
    <property type="match status" value="1"/>
</dbReference>
<dbReference type="InterPro" id="IPR015886">
    <property type="entry name" value="H2TH_FPG"/>
</dbReference>
<dbReference type="SUPFAM" id="SSF81624">
    <property type="entry name" value="N-terminal domain of MutM-like DNA repair proteins"/>
    <property type="match status" value="1"/>
</dbReference>
<evidence type="ECO:0000256" key="6">
    <source>
        <dbReference type="ARBA" id="ARBA00022771"/>
    </source>
</evidence>
<dbReference type="SUPFAM" id="SSF46946">
    <property type="entry name" value="S13-like H2TH domain"/>
    <property type="match status" value="1"/>
</dbReference>
<dbReference type="PANTHER" id="PTHR22993">
    <property type="entry name" value="FORMAMIDOPYRIMIDINE-DNA GLYCOSYLASE"/>
    <property type="match status" value="1"/>
</dbReference>
<dbReference type="HAMAP" id="MF_00103">
    <property type="entry name" value="Fapy_DNA_glycosyl"/>
    <property type="match status" value="1"/>
</dbReference>
<dbReference type="PROSITE" id="PS01242">
    <property type="entry name" value="ZF_FPG_1"/>
    <property type="match status" value="1"/>
</dbReference>
<dbReference type="GO" id="GO:0006979">
    <property type="term" value="P:response to oxidative stress"/>
    <property type="evidence" value="ECO:0007669"/>
    <property type="project" value="UniProtKB-ARBA"/>
</dbReference>
<evidence type="ECO:0000256" key="8">
    <source>
        <dbReference type="ARBA" id="ARBA00022833"/>
    </source>
</evidence>
<comment type="similarity">
    <text evidence="2 15">Belongs to the FPG family.</text>
</comment>
<keyword evidence="5 15" id="KW-0227">DNA damage</keyword>
<dbReference type="EMBL" id="CP059833">
    <property type="protein sequence ID" value="QMV85588.1"/>
    <property type="molecule type" value="Genomic_DNA"/>
</dbReference>
<dbReference type="Pfam" id="PF06827">
    <property type="entry name" value="zf-FPG_IleRS"/>
    <property type="match status" value="1"/>
</dbReference>
<keyword evidence="8 15" id="KW-0862">Zinc</keyword>
<evidence type="ECO:0000259" key="17">
    <source>
        <dbReference type="PROSITE" id="PS51068"/>
    </source>
</evidence>
<dbReference type="InterPro" id="IPR012319">
    <property type="entry name" value="FPG_cat"/>
</dbReference>
<proteinExistence type="inferred from homology"/>
<dbReference type="Gene3D" id="3.20.190.10">
    <property type="entry name" value="MutM-like, N-terminal"/>
    <property type="match status" value="1"/>
</dbReference>
<evidence type="ECO:0000256" key="14">
    <source>
        <dbReference type="ARBA" id="ARBA00044632"/>
    </source>
</evidence>
<dbReference type="RefSeq" id="WP_182386409.1">
    <property type="nucleotide sequence ID" value="NZ_CP059833.1"/>
</dbReference>
<comment type="cofactor">
    <cofactor evidence="15">
        <name>Zn(2+)</name>
        <dbReference type="ChEBI" id="CHEBI:29105"/>
    </cofactor>
    <text evidence="15">Binds 1 zinc ion per subunit.</text>
</comment>
<dbReference type="InterPro" id="IPR035937">
    <property type="entry name" value="FPG_N"/>
</dbReference>
<dbReference type="InterPro" id="IPR020629">
    <property type="entry name" value="FPG_Glyclase"/>
</dbReference>
<dbReference type="EC" id="4.2.99.18" evidence="15"/>
<protein>
    <recommendedName>
        <fullName evidence="15">Formamidopyrimidine-DNA glycosylase</fullName>
        <shortName evidence="15">Fapy-DNA glycosylase</shortName>
        <ecNumber evidence="15">3.2.2.23</ecNumber>
    </recommendedName>
    <alternativeName>
        <fullName evidence="15">DNA-(apurinic or apyrimidinic site) lyase MutM</fullName>
        <shortName evidence="15">AP lyase MutM</shortName>
        <ecNumber evidence="15">4.2.99.18</ecNumber>
    </alternativeName>
</protein>
<evidence type="ECO:0000313" key="18">
    <source>
        <dbReference type="EMBL" id="QMV85588.1"/>
    </source>
</evidence>
<evidence type="ECO:0000256" key="12">
    <source>
        <dbReference type="ARBA" id="ARBA00023268"/>
    </source>
</evidence>
<keyword evidence="12 15" id="KW-0511">Multifunctional enzyme</keyword>
<feature type="binding site" evidence="15">
    <location>
        <position position="94"/>
    </location>
    <ligand>
        <name>DNA</name>
        <dbReference type="ChEBI" id="CHEBI:16991"/>
    </ligand>
</feature>
<reference evidence="18 19" key="1">
    <citation type="submission" date="2020-07" db="EMBL/GenBank/DDBJ databases">
        <title>non toxigenic Corynebacterium sp. nov from a clinical source.</title>
        <authorList>
            <person name="Bernier A.-M."/>
            <person name="Bernard K."/>
        </authorList>
    </citation>
    <scope>NUCLEOTIDE SEQUENCE [LARGE SCALE GENOMIC DNA]</scope>
    <source>
        <strain evidence="19">NML 93-0612</strain>
    </source>
</reference>
<dbReference type="SMART" id="SM01232">
    <property type="entry name" value="H2TH"/>
    <property type="match status" value="1"/>
</dbReference>
<dbReference type="GO" id="GO:0140078">
    <property type="term" value="F:class I DNA-(apurinic or apyrimidinic site) endonuclease activity"/>
    <property type="evidence" value="ECO:0007669"/>
    <property type="project" value="UniProtKB-EC"/>
</dbReference>
<organism evidence="18 19">
    <name type="scientific">Corynebacterium hindlerae</name>
    <dbReference type="NCBI Taxonomy" id="699041"/>
    <lineage>
        <taxon>Bacteria</taxon>
        <taxon>Bacillati</taxon>
        <taxon>Actinomycetota</taxon>
        <taxon>Actinomycetes</taxon>
        <taxon>Mycobacteriales</taxon>
        <taxon>Corynebacteriaceae</taxon>
        <taxon>Corynebacterium</taxon>
    </lineage>
</organism>
<keyword evidence="13 15" id="KW-0326">Glycosidase</keyword>
<dbReference type="Gene3D" id="1.10.8.50">
    <property type="match status" value="1"/>
</dbReference>
<gene>
    <name evidence="15 18" type="primary">mutM</name>
    <name evidence="15" type="synonym">fpg</name>
    <name evidence="18" type="ORF">HW450_02230</name>
</gene>
<name>A0A7G5FG47_9CORY</name>
<accession>A0A7G5FG47</accession>
<evidence type="ECO:0000256" key="5">
    <source>
        <dbReference type="ARBA" id="ARBA00022763"/>
    </source>
</evidence>
<dbReference type="AlphaFoldDB" id="A0A7G5FG47"/>
<feature type="binding site" evidence="15">
    <location>
        <position position="155"/>
    </location>
    <ligand>
        <name>DNA</name>
        <dbReference type="ChEBI" id="CHEBI:16991"/>
    </ligand>
</feature>
<dbReference type="GO" id="GO:0034039">
    <property type="term" value="F:8-oxo-7,8-dihydroguanine DNA N-glycosylase activity"/>
    <property type="evidence" value="ECO:0007669"/>
    <property type="project" value="TreeGrafter"/>
</dbReference>
<dbReference type="FunFam" id="1.10.8.50:FF:000003">
    <property type="entry name" value="Formamidopyrimidine-DNA glycosylase"/>
    <property type="match status" value="1"/>
</dbReference>
<feature type="active site" description="Schiff-base intermediate with DNA" evidence="15">
    <location>
        <position position="2"/>
    </location>
</feature>
<dbReference type="InterPro" id="IPR010663">
    <property type="entry name" value="Znf_FPG/IleRS"/>
</dbReference>
<evidence type="ECO:0000256" key="10">
    <source>
        <dbReference type="ARBA" id="ARBA00023204"/>
    </source>
</evidence>
<evidence type="ECO:0000313" key="19">
    <source>
        <dbReference type="Proteomes" id="UP000515570"/>
    </source>
</evidence>
<evidence type="ECO:0000256" key="13">
    <source>
        <dbReference type="ARBA" id="ARBA00023295"/>
    </source>
</evidence>
<dbReference type="Pfam" id="PF01149">
    <property type="entry name" value="Fapy_DNA_glyco"/>
    <property type="match status" value="1"/>
</dbReference>
<keyword evidence="11 15" id="KW-0456">Lyase</keyword>
<keyword evidence="4 15" id="KW-0479">Metal-binding</keyword>
<feature type="active site" description="Proton donor; for delta-elimination activity" evidence="15">
    <location>
        <position position="265"/>
    </location>
</feature>
<comment type="subunit">
    <text evidence="3 15">Monomer.</text>
</comment>
<dbReference type="Pfam" id="PF06831">
    <property type="entry name" value="H2TH"/>
    <property type="match status" value="1"/>
</dbReference>
<dbReference type="InterPro" id="IPR010979">
    <property type="entry name" value="Ribosomal_uS13-like_H2TH"/>
</dbReference>
<keyword evidence="19" id="KW-1185">Reference proteome</keyword>
<dbReference type="PROSITE" id="PS51068">
    <property type="entry name" value="FPG_CAT"/>
    <property type="match status" value="1"/>
</dbReference>
<comment type="function">
    <text evidence="15">Involved in base excision repair of DNA damaged by oxidation or by mutagenic agents. Acts as DNA glycosylase that recognizes and removes damaged bases. Has a preference for oxidized purines, such as 7,8-dihydro-8-oxoguanine (8-oxoG). Has AP (apurinic/apyrimidinic) lyase activity and introduces nicks in the DNA strand. Cleaves the DNA backbone by beta-delta elimination to generate a single-strand break at the site of the removed base with both 3'- and 5'-phosphates.</text>
</comment>
<evidence type="ECO:0000256" key="15">
    <source>
        <dbReference type="HAMAP-Rule" id="MF_00103"/>
    </source>
</evidence>
<feature type="binding site" evidence="15">
    <location>
        <position position="113"/>
    </location>
    <ligand>
        <name>DNA</name>
        <dbReference type="ChEBI" id="CHEBI:16991"/>
    </ligand>
</feature>
<evidence type="ECO:0000256" key="3">
    <source>
        <dbReference type="ARBA" id="ARBA00011245"/>
    </source>
</evidence>
<keyword evidence="10 15" id="KW-0234">DNA repair</keyword>
<dbReference type="GO" id="GO:0006284">
    <property type="term" value="P:base-excision repair"/>
    <property type="evidence" value="ECO:0007669"/>
    <property type="project" value="InterPro"/>
</dbReference>
<comment type="catalytic activity">
    <reaction evidence="14 15">
        <text>2'-deoxyribonucleotide-(2'-deoxyribose 5'-phosphate)-2'-deoxyribonucleotide-DNA = a 3'-end 2'-deoxyribonucleotide-(2,3-dehydro-2,3-deoxyribose 5'-phosphate)-DNA + a 5'-end 5'-phospho-2'-deoxyribonucleoside-DNA + H(+)</text>
        <dbReference type="Rhea" id="RHEA:66592"/>
        <dbReference type="Rhea" id="RHEA-COMP:13180"/>
        <dbReference type="Rhea" id="RHEA-COMP:16897"/>
        <dbReference type="Rhea" id="RHEA-COMP:17067"/>
        <dbReference type="ChEBI" id="CHEBI:15378"/>
        <dbReference type="ChEBI" id="CHEBI:136412"/>
        <dbReference type="ChEBI" id="CHEBI:157695"/>
        <dbReference type="ChEBI" id="CHEBI:167181"/>
        <dbReference type="EC" id="4.2.99.18"/>
    </reaction>
</comment>
<dbReference type="GO" id="GO:0003684">
    <property type="term" value="F:damaged DNA binding"/>
    <property type="evidence" value="ECO:0007669"/>
    <property type="project" value="InterPro"/>
</dbReference>
<evidence type="ECO:0000256" key="7">
    <source>
        <dbReference type="ARBA" id="ARBA00022801"/>
    </source>
</evidence>
<evidence type="ECO:0000256" key="9">
    <source>
        <dbReference type="ARBA" id="ARBA00023125"/>
    </source>
</evidence>
<evidence type="ECO:0000259" key="16">
    <source>
        <dbReference type="PROSITE" id="PS51066"/>
    </source>
</evidence>
<sequence>MPELPEVEVVRRGLLDHVVGTRLTTVEVLHPRTARRQIGGGVELSARLSGARVTGVDRRGKYLWLVLDSGALLVHLGMSGQMLIKSAGANPHPHLRARAKLDSGNELWFVDQRTFGYWHIGELVDGVPELVTHVAPDLLEPAFSMSKTVARIRAKRSGIKRVLLDQTVVSGIGNIYADEMLWQAQIHGEVLASSLSDEEVTRLLVAGIDVMQRALAQGGTSFDSLYINVNGQSGYFSRSLNAYGQQGKPCPRCGTLMVREQFANRGSHFCPKCQRLR</sequence>
<keyword evidence="6 15" id="KW-0863">Zinc-finger</keyword>
<dbReference type="GO" id="GO:0008270">
    <property type="term" value="F:zinc ion binding"/>
    <property type="evidence" value="ECO:0007669"/>
    <property type="project" value="UniProtKB-UniRule"/>
</dbReference>
<dbReference type="GO" id="GO:0003690">
    <property type="term" value="F:double-stranded DNA binding"/>
    <property type="evidence" value="ECO:0007669"/>
    <property type="project" value="UniProtKB-ARBA"/>
</dbReference>
<feature type="domain" description="FPG-type" evidence="16">
    <location>
        <begin position="241"/>
        <end position="275"/>
    </location>
</feature>
<dbReference type="EC" id="3.2.2.23" evidence="15"/>
<evidence type="ECO:0000256" key="4">
    <source>
        <dbReference type="ARBA" id="ARBA00022723"/>
    </source>
</evidence>
<feature type="domain" description="Formamidopyrimidine-DNA glycosylase catalytic" evidence="17">
    <location>
        <begin position="2"/>
        <end position="116"/>
    </location>
</feature>